<feature type="chain" id="PRO_5047229885" evidence="6">
    <location>
        <begin position="23"/>
        <end position="601"/>
    </location>
</feature>
<accession>A0ABX2B0C1</accession>
<evidence type="ECO:0000259" key="7">
    <source>
        <dbReference type="Pfam" id="PF07980"/>
    </source>
</evidence>
<feature type="domain" description="RagB/SusD" evidence="7">
    <location>
        <begin position="435"/>
        <end position="600"/>
    </location>
</feature>
<evidence type="ECO:0000256" key="3">
    <source>
        <dbReference type="ARBA" id="ARBA00022729"/>
    </source>
</evidence>
<dbReference type="PROSITE" id="PS51257">
    <property type="entry name" value="PROKAR_LIPOPROTEIN"/>
    <property type="match status" value="1"/>
</dbReference>
<keyword evidence="4" id="KW-0472">Membrane</keyword>
<keyword evidence="3 6" id="KW-0732">Signal</keyword>
<dbReference type="SUPFAM" id="SSF48452">
    <property type="entry name" value="TPR-like"/>
    <property type="match status" value="1"/>
</dbReference>
<dbReference type="Pfam" id="PF07980">
    <property type="entry name" value="SusD_RagB"/>
    <property type="match status" value="1"/>
</dbReference>
<evidence type="ECO:0000256" key="2">
    <source>
        <dbReference type="ARBA" id="ARBA00006275"/>
    </source>
</evidence>
<feature type="domain" description="SusD-like N-terminal" evidence="8">
    <location>
        <begin position="27"/>
        <end position="225"/>
    </location>
</feature>
<organism evidence="9 10">
    <name type="scientific">Xylanibacter caecicola</name>
    <dbReference type="NCBI Taxonomy" id="2736294"/>
    <lineage>
        <taxon>Bacteria</taxon>
        <taxon>Pseudomonadati</taxon>
        <taxon>Bacteroidota</taxon>
        <taxon>Bacteroidia</taxon>
        <taxon>Bacteroidales</taxon>
        <taxon>Prevotellaceae</taxon>
        <taxon>Xylanibacter</taxon>
    </lineage>
</organism>
<evidence type="ECO:0000256" key="5">
    <source>
        <dbReference type="ARBA" id="ARBA00023237"/>
    </source>
</evidence>
<dbReference type="EMBL" id="JABKKJ010000005">
    <property type="protein sequence ID" value="NPE24897.1"/>
    <property type="molecule type" value="Genomic_DNA"/>
</dbReference>
<comment type="similarity">
    <text evidence="2">Belongs to the SusD family.</text>
</comment>
<reference evidence="9 10" key="1">
    <citation type="submission" date="2020-05" db="EMBL/GenBank/DDBJ databases">
        <title>Distinct polysaccharide utilization as determinants for interspecies competition between intestinal Prevotella spp.</title>
        <authorList>
            <person name="Galvez E.J.C."/>
            <person name="Iljazovic A."/>
            <person name="Strowig T."/>
        </authorList>
    </citation>
    <scope>NUCLEOTIDE SEQUENCE [LARGE SCALE GENOMIC DNA]</scope>
    <source>
        <strain evidence="9 10">PCHR</strain>
    </source>
</reference>
<comment type="caution">
    <text evidence="9">The sequence shown here is derived from an EMBL/GenBank/DDBJ whole genome shotgun (WGS) entry which is preliminary data.</text>
</comment>
<evidence type="ECO:0000256" key="1">
    <source>
        <dbReference type="ARBA" id="ARBA00004442"/>
    </source>
</evidence>
<evidence type="ECO:0000313" key="10">
    <source>
        <dbReference type="Proteomes" id="UP000820977"/>
    </source>
</evidence>
<sequence>MMKSKIFLSAMAFALMSVPVFTSCEDWLEEKAYTFVTTDDIPNSNEGADSWTLGVYNSLFSDMFMYGSFPRPLDYDCDYISGAVWQFSEFGSGNFQGGTSQADAMWNGMYALINKANKAITNVKALDGATELHRNNCLGELYFLKAWAYFMLTRAYGDIPVHSVSVDEEGTYDNFPRIPIKDVYEKTIIPLLDDARTMLYKNTTGAYTPGRVNAASAAGLEAKVYATMAAGATADGEDIVVKTGVPYVVQNINGTATKVYTDPVKTLMHKRVVAGYENFDARECWQKAYDLAKAVKAGDYGKIELSDYANLWSNSGKTASEHLFSLQTISGDNMYGTLFSYHYCGMTNAAGHIVNSLTVGMRWHWYMLFEEMDHRIYEGVLHAWIRDGSDTSWGGGSYFPNFGIWQKRVENREAPYDNTDVTSSWRCDGAGSEQFFAFQTKYLQQISDRSLSRTDANYPFLRYADVLLILAEAANELNGPTQEAVNALNLVRERSNATPRDIEQFEEGTIVKVDGVNTKISPKASLRSSIIEERAMELALEGDRRWDLIRWGIYLPAMNALGGADEPGNVKERSEKHLLFPIPTLEVLTNKGIKANNPGWN</sequence>
<feature type="signal peptide" evidence="6">
    <location>
        <begin position="1"/>
        <end position="22"/>
    </location>
</feature>
<evidence type="ECO:0000256" key="6">
    <source>
        <dbReference type="SAM" id="SignalP"/>
    </source>
</evidence>
<dbReference type="InterPro" id="IPR011990">
    <property type="entry name" value="TPR-like_helical_dom_sf"/>
</dbReference>
<evidence type="ECO:0000256" key="4">
    <source>
        <dbReference type="ARBA" id="ARBA00023136"/>
    </source>
</evidence>
<proteinExistence type="inferred from homology"/>
<dbReference type="Proteomes" id="UP000820977">
    <property type="component" value="Unassembled WGS sequence"/>
</dbReference>
<evidence type="ECO:0000259" key="8">
    <source>
        <dbReference type="Pfam" id="PF14322"/>
    </source>
</evidence>
<name>A0ABX2B0C1_9BACT</name>
<evidence type="ECO:0000313" key="9">
    <source>
        <dbReference type="EMBL" id="NPE24897.1"/>
    </source>
</evidence>
<keyword evidence="10" id="KW-1185">Reference proteome</keyword>
<comment type="subcellular location">
    <subcellularLocation>
        <location evidence="1">Cell outer membrane</location>
    </subcellularLocation>
</comment>
<gene>
    <name evidence="9" type="ORF">HPS54_05090</name>
</gene>
<keyword evidence="5" id="KW-0998">Cell outer membrane</keyword>
<protein>
    <submittedName>
        <fullName evidence="9">RagB/SusD family nutrient uptake outer membrane protein</fullName>
    </submittedName>
</protein>
<dbReference type="Gene3D" id="1.25.40.390">
    <property type="match status" value="1"/>
</dbReference>
<dbReference type="Pfam" id="PF14322">
    <property type="entry name" value="SusD-like_3"/>
    <property type="match status" value="1"/>
</dbReference>
<dbReference type="InterPro" id="IPR033985">
    <property type="entry name" value="SusD-like_N"/>
</dbReference>
<dbReference type="InterPro" id="IPR012944">
    <property type="entry name" value="SusD_RagB_dom"/>
</dbReference>